<evidence type="ECO:0008006" key="3">
    <source>
        <dbReference type="Google" id="ProtNLM"/>
    </source>
</evidence>
<dbReference type="EMBL" id="CP157199">
    <property type="protein sequence ID" value="XBG61421.1"/>
    <property type="molecule type" value="Genomic_DNA"/>
</dbReference>
<dbReference type="RefSeq" id="WP_347923947.1">
    <property type="nucleotide sequence ID" value="NZ_CP157199.1"/>
</dbReference>
<accession>A0AAU7BTF4</accession>
<dbReference type="SUPFAM" id="SSF53474">
    <property type="entry name" value="alpha/beta-Hydrolases"/>
    <property type="match status" value="1"/>
</dbReference>
<name>A0AAU7BTF4_9FLAO</name>
<evidence type="ECO:0000256" key="1">
    <source>
        <dbReference type="SAM" id="SignalP"/>
    </source>
</evidence>
<protein>
    <recommendedName>
        <fullName evidence="3">DUF3868 domain-containing protein</fullName>
    </recommendedName>
</protein>
<reference evidence="2" key="1">
    <citation type="submission" date="2024-05" db="EMBL/GenBank/DDBJ databases">
        <title>Pontimicrobium maritimus sp. nov., isolated form sea water.</title>
        <authorList>
            <person name="Muhammad N."/>
            <person name="Vuong T.Q."/>
            <person name="Han H.L."/>
            <person name="Kim S.-G."/>
        </authorList>
    </citation>
    <scope>NUCLEOTIDE SEQUENCE</scope>
    <source>
        <strain evidence="2">SW4</strain>
    </source>
</reference>
<dbReference type="Pfam" id="PF00756">
    <property type="entry name" value="Esterase"/>
    <property type="match status" value="1"/>
</dbReference>
<proteinExistence type="predicted"/>
<keyword evidence="1" id="KW-0732">Signal</keyword>
<dbReference type="Gene3D" id="3.40.50.1820">
    <property type="entry name" value="alpha/beta hydrolase"/>
    <property type="match status" value="1"/>
</dbReference>
<organism evidence="2">
    <name type="scientific">Pontimicrobium sp. SW4</name>
    <dbReference type="NCBI Taxonomy" id="3153519"/>
    <lineage>
        <taxon>Bacteria</taxon>
        <taxon>Pseudomonadati</taxon>
        <taxon>Bacteroidota</taxon>
        <taxon>Flavobacteriia</taxon>
        <taxon>Flavobacteriales</taxon>
        <taxon>Flavobacteriaceae</taxon>
        <taxon>Pontimicrobium</taxon>
    </lineage>
</organism>
<gene>
    <name evidence="2" type="ORF">ABGB03_00610</name>
</gene>
<feature type="chain" id="PRO_5043313440" description="DUF3868 domain-containing protein" evidence="1">
    <location>
        <begin position="22"/>
        <end position="148"/>
    </location>
</feature>
<dbReference type="AlphaFoldDB" id="A0AAU7BTF4"/>
<sequence length="148" mass="17024">MKYIKAYLLLINCLIISNAAAQVTETNYTIGKQLFIKSEVLNEDRQLLVSLPVNYDRNIHDYPVIYVMDAEFLFDLTQSIVKIRAERNYMPRSIIVGITNNTGKRNDMALILKNKEGREFFGGYGGKSKEHVAFKWIDTSTRVLLQVD</sequence>
<dbReference type="InterPro" id="IPR000801">
    <property type="entry name" value="Esterase-like"/>
</dbReference>
<feature type="signal peptide" evidence="1">
    <location>
        <begin position="1"/>
        <end position="21"/>
    </location>
</feature>
<dbReference type="InterPro" id="IPR029058">
    <property type="entry name" value="AB_hydrolase_fold"/>
</dbReference>
<evidence type="ECO:0000313" key="2">
    <source>
        <dbReference type="EMBL" id="XBG61421.1"/>
    </source>
</evidence>